<evidence type="ECO:0000313" key="11">
    <source>
        <dbReference type="Proteomes" id="UP000481872"/>
    </source>
</evidence>
<dbReference type="PANTHER" id="PTHR30294:SF45">
    <property type="entry name" value="LINEARMYCIN RESISTANCE PERMEASE PROTEIN LNRN"/>
    <property type="match status" value="1"/>
</dbReference>
<dbReference type="RefSeq" id="WP_199870927.1">
    <property type="nucleotide sequence ID" value="NZ_JAAGPU010000055.1"/>
</dbReference>
<dbReference type="GO" id="GO:0005886">
    <property type="term" value="C:plasma membrane"/>
    <property type="evidence" value="ECO:0007669"/>
    <property type="project" value="UniProtKB-SubCell"/>
</dbReference>
<dbReference type="AlphaFoldDB" id="A0A6M0H7B3"/>
<evidence type="ECO:0000256" key="1">
    <source>
        <dbReference type="ARBA" id="ARBA00004651"/>
    </source>
</evidence>
<dbReference type="Pfam" id="PF12698">
    <property type="entry name" value="ABC2_membrane_3"/>
    <property type="match status" value="1"/>
</dbReference>
<dbReference type="InterPro" id="IPR013525">
    <property type="entry name" value="ABC2_TM"/>
</dbReference>
<dbReference type="PROSITE" id="PS51012">
    <property type="entry name" value="ABC_TM2"/>
    <property type="match status" value="1"/>
</dbReference>
<comment type="similarity">
    <text evidence="2">Belongs to the ABC-2 integral membrane protein family.</text>
</comment>
<name>A0A6M0H7B3_9CLOT</name>
<organism evidence="10 11">
    <name type="scientific">Clostridium senegalense</name>
    <dbReference type="NCBI Taxonomy" id="1465809"/>
    <lineage>
        <taxon>Bacteria</taxon>
        <taxon>Bacillati</taxon>
        <taxon>Bacillota</taxon>
        <taxon>Clostridia</taxon>
        <taxon>Eubacteriales</taxon>
        <taxon>Clostridiaceae</taxon>
        <taxon>Clostridium</taxon>
    </lineage>
</organism>
<feature type="transmembrane region" description="Helical" evidence="8">
    <location>
        <begin position="227"/>
        <end position="249"/>
    </location>
</feature>
<comment type="caution">
    <text evidence="10">The sequence shown here is derived from an EMBL/GenBank/DDBJ whole genome shotgun (WGS) entry which is preliminary data.</text>
</comment>
<keyword evidence="3" id="KW-0813">Transport</keyword>
<gene>
    <name evidence="10" type="ORF">G3M99_17525</name>
</gene>
<feature type="transmembrane region" description="Helical" evidence="8">
    <location>
        <begin position="261"/>
        <end position="284"/>
    </location>
</feature>
<evidence type="ECO:0000256" key="5">
    <source>
        <dbReference type="ARBA" id="ARBA00022692"/>
    </source>
</evidence>
<dbReference type="GO" id="GO:0140359">
    <property type="term" value="F:ABC-type transporter activity"/>
    <property type="evidence" value="ECO:0007669"/>
    <property type="project" value="InterPro"/>
</dbReference>
<evidence type="ECO:0000256" key="3">
    <source>
        <dbReference type="ARBA" id="ARBA00022448"/>
    </source>
</evidence>
<dbReference type="Proteomes" id="UP000481872">
    <property type="component" value="Unassembled WGS sequence"/>
</dbReference>
<evidence type="ECO:0000259" key="9">
    <source>
        <dbReference type="PROSITE" id="PS51012"/>
    </source>
</evidence>
<accession>A0A6M0H7B3</accession>
<evidence type="ECO:0000256" key="2">
    <source>
        <dbReference type="ARBA" id="ARBA00007783"/>
    </source>
</evidence>
<keyword evidence="5 8" id="KW-0812">Transmembrane</keyword>
<feature type="domain" description="ABC transmembrane type-2" evidence="9">
    <location>
        <begin position="148"/>
        <end position="374"/>
    </location>
</feature>
<feature type="transmembrane region" description="Helical" evidence="8">
    <location>
        <begin position="21"/>
        <end position="41"/>
    </location>
</feature>
<dbReference type="Gene3D" id="3.40.1710.10">
    <property type="entry name" value="abc type-2 transporter like domain"/>
    <property type="match status" value="1"/>
</dbReference>
<evidence type="ECO:0000313" key="10">
    <source>
        <dbReference type="EMBL" id="NEU06606.1"/>
    </source>
</evidence>
<keyword evidence="7 8" id="KW-0472">Membrane</keyword>
<evidence type="ECO:0000256" key="4">
    <source>
        <dbReference type="ARBA" id="ARBA00022475"/>
    </source>
</evidence>
<keyword evidence="4" id="KW-1003">Cell membrane</keyword>
<dbReference type="InterPro" id="IPR047817">
    <property type="entry name" value="ABC2_TM_bact-type"/>
</dbReference>
<sequence length="382" mass="43163">MKKVWALFKNNLRILILKNKGTFIITTIAPIIILLIISKYISTGSGYMNAVVKDEDNTKSSLAILSTIKNNEGLNVEEDSDINIENSFAQGDIDIAITIPKGFENNLLSGEKPYIDIKENEMGNLNKGIKTSLNLEIKNLKDLAVASDKNYDGYIKALENYSNGTIKIEKLNLNDLKGNYVKTQVFLGFLIMFMLFRAMSGAELINSDKQKNMYTRIFVADIKSSQYYLANILSSFFSILIQVILSLMGLKYIMKLEIGMYYYQLGIILLLVTLIAVSMGTFCISITETRQEASMLSNIVIITFLMIGGCFVPVSLFPNFINKISYFTPTRWAMDSILDLQQGVPFNDIIINLFIMILFALAFFTMSAYKTSKTEKIYKDYN</sequence>
<dbReference type="EMBL" id="JAAGPU010000055">
    <property type="protein sequence ID" value="NEU06606.1"/>
    <property type="molecule type" value="Genomic_DNA"/>
</dbReference>
<dbReference type="PANTHER" id="PTHR30294">
    <property type="entry name" value="MEMBRANE COMPONENT OF ABC TRANSPORTER YHHJ-RELATED"/>
    <property type="match status" value="1"/>
</dbReference>
<keyword evidence="6 8" id="KW-1133">Transmembrane helix</keyword>
<feature type="transmembrane region" description="Helical" evidence="8">
    <location>
        <begin position="185"/>
        <end position="206"/>
    </location>
</feature>
<evidence type="ECO:0000256" key="7">
    <source>
        <dbReference type="ARBA" id="ARBA00023136"/>
    </source>
</evidence>
<protein>
    <submittedName>
        <fullName evidence="10">ABC transporter permease</fullName>
    </submittedName>
</protein>
<comment type="subcellular location">
    <subcellularLocation>
        <location evidence="1">Cell membrane</location>
        <topology evidence="1">Multi-pass membrane protein</topology>
    </subcellularLocation>
</comment>
<dbReference type="InterPro" id="IPR051449">
    <property type="entry name" value="ABC-2_transporter_component"/>
</dbReference>
<feature type="transmembrane region" description="Helical" evidence="8">
    <location>
        <begin position="349"/>
        <end position="369"/>
    </location>
</feature>
<proteinExistence type="inferred from homology"/>
<evidence type="ECO:0000256" key="6">
    <source>
        <dbReference type="ARBA" id="ARBA00022989"/>
    </source>
</evidence>
<feature type="transmembrane region" description="Helical" evidence="8">
    <location>
        <begin position="296"/>
        <end position="317"/>
    </location>
</feature>
<evidence type="ECO:0000256" key="8">
    <source>
        <dbReference type="SAM" id="Phobius"/>
    </source>
</evidence>
<keyword evidence="11" id="KW-1185">Reference proteome</keyword>
<reference evidence="10 11" key="1">
    <citation type="submission" date="2020-02" db="EMBL/GenBank/DDBJ databases">
        <title>Genome assembly of a novel Clostridium senegalense strain.</title>
        <authorList>
            <person name="Gupta T.B."/>
            <person name="Jauregui R."/>
            <person name="Maclean P."/>
            <person name="Nawarathana A."/>
            <person name="Brightwell G."/>
        </authorList>
    </citation>
    <scope>NUCLEOTIDE SEQUENCE [LARGE SCALE GENOMIC DNA]</scope>
    <source>
        <strain evidence="10 11">AGRFS4</strain>
    </source>
</reference>